<dbReference type="GeneID" id="80832400"/>
<organism evidence="1 2">
    <name type="scientific">Aeromonas phage pAh6.2TG</name>
    <dbReference type="NCBI Taxonomy" id="2849625"/>
    <lineage>
        <taxon>Viruses</taxon>
        <taxon>Duplodnaviria</taxon>
        <taxon>Heunggongvirae</taxon>
        <taxon>Uroviricota</taxon>
        <taxon>Caudoviricetes</taxon>
        <taxon>Chaseviridae</taxon>
        <taxon>Nefertitivirinae</taxon>
        <taxon>Phayathaivirus</taxon>
        <taxon>Phayathaivirus pAh62TG</taxon>
    </lineage>
</organism>
<keyword evidence="2" id="KW-1185">Reference proteome</keyword>
<protein>
    <submittedName>
        <fullName evidence="1">SesA domain-containing protein</fullName>
    </submittedName>
</protein>
<proteinExistence type="predicted"/>
<dbReference type="EMBL" id="MZ336020">
    <property type="protein sequence ID" value="QWY14063.1"/>
    <property type="molecule type" value="Genomic_DNA"/>
</dbReference>
<accession>A0A8F3HLV3</accession>
<sequence length="57" mass="6652">MEKINHELVNKQGKVLFSSTRKLDTVFAHQKYKRSQGVQYRESKVVDKSNTTARKGR</sequence>
<evidence type="ECO:0000313" key="1">
    <source>
        <dbReference type="EMBL" id="QWY14063.1"/>
    </source>
</evidence>
<dbReference type="KEGG" id="vg:80832400"/>
<dbReference type="Proteomes" id="UP000693898">
    <property type="component" value="Segment"/>
</dbReference>
<reference evidence="1" key="1">
    <citation type="submission" date="2021-06" db="EMBL/GenBank/DDBJ databases">
        <authorList>
            <person name="Le T.D."/>
        </authorList>
    </citation>
    <scope>NUCLEOTIDE SEQUENCE</scope>
</reference>
<evidence type="ECO:0000313" key="2">
    <source>
        <dbReference type="Proteomes" id="UP000693898"/>
    </source>
</evidence>
<name>A0A8F3HLV3_9CAUD</name>
<dbReference type="RefSeq" id="YP_010845248.1">
    <property type="nucleotide sequence ID" value="NC_079187.1"/>
</dbReference>